<dbReference type="InterPro" id="IPR036097">
    <property type="entry name" value="HisK_dim/P_sf"/>
</dbReference>
<accession>A0A8J6NKG1</accession>
<dbReference type="InterPro" id="IPR050736">
    <property type="entry name" value="Sensor_HK_Regulatory"/>
</dbReference>
<dbReference type="PANTHER" id="PTHR43711:SF31">
    <property type="entry name" value="HISTIDINE KINASE"/>
    <property type="match status" value="1"/>
</dbReference>
<evidence type="ECO:0000313" key="13">
    <source>
        <dbReference type="Proteomes" id="UP000614469"/>
    </source>
</evidence>
<evidence type="ECO:0000313" key="12">
    <source>
        <dbReference type="EMBL" id="MBC8334561.1"/>
    </source>
</evidence>
<reference evidence="12 13" key="1">
    <citation type="submission" date="2020-08" db="EMBL/GenBank/DDBJ databases">
        <title>Bridging the membrane lipid divide: bacteria of the FCB group superphylum have the potential to synthesize archaeal ether lipids.</title>
        <authorList>
            <person name="Villanueva L."/>
            <person name="Von Meijenfeldt F.A.B."/>
            <person name="Westbye A.B."/>
            <person name="Yadav S."/>
            <person name="Hopmans E.C."/>
            <person name="Dutilh B.E."/>
            <person name="Sinninghe Damste J.S."/>
        </authorList>
    </citation>
    <scope>NUCLEOTIDE SEQUENCE [LARGE SCALE GENOMIC DNA]</scope>
    <source>
        <strain evidence="12">NIOZ-UU36</strain>
    </source>
</reference>
<dbReference type="PANTHER" id="PTHR43711">
    <property type="entry name" value="TWO-COMPONENT HISTIDINE KINASE"/>
    <property type="match status" value="1"/>
</dbReference>
<feature type="region of interest" description="Disordered" evidence="10">
    <location>
        <begin position="1"/>
        <end position="28"/>
    </location>
</feature>
<comment type="catalytic activity">
    <reaction evidence="1">
        <text>ATP + protein L-histidine = ADP + protein N-phospho-L-histidine.</text>
        <dbReference type="EC" id="2.7.13.3"/>
    </reaction>
</comment>
<evidence type="ECO:0000256" key="1">
    <source>
        <dbReference type="ARBA" id="ARBA00000085"/>
    </source>
</evidence>
<keyword evidence="9" id="KW-0175">Coiled coil</keyword>
<dbReference type="CDD" id="cd16922">
    <property type="entry name" value="HATPase_EvgS-ArcB-TorS-like"/>
    <property type="match status" value="1"/>
</dbReference>
<dbReference type="FunFam" id="3.30.565.10:FF:000010">
    <property type="entry name" value="Sensor histidine kinase RcsC"/>
    <property type="match status" value="1"/>
</dbReference>
<dbReference type="InterPro" id="IPR005467">
    <property type="entry name" value="His_kinase_dom"/>
</dbReference>
<sequence>MSTKKSRKPTKKLSAATKTKGSALVAPAEDEQKIRESIDKLFSYLGNLTEQEPADHKIKFGKRGTKARKKSAVIENSPPLVIPKDTEEKIKLDALNNRIQELEKKLQEKGKAAPKLYDKEQVGYAFKGDSLEPLTGPNLGKSIEDKKGIQAPLTDTGQTIGTIHIEASPERPWEPEEESLLSSVAQQASLQIQSLRLLASAERARTEAEEATRRFMHENWASYLDGIQQNERLGYAYDQASVTPFLDKLTSDEDLSAIIKVMEEEIGTLSLKPDPSRPYTDEDKKMVAAVASQIAQQVENIRLLADASRARAEAEDATRRLTRESWQEFTDRREKDSLGFTYDTVQVSPLGNSTLPENIALTVPLEVRGETIGQLVVAGDDRLAEDAIELARSIAAQANTHIENLRLLEETELGRQQLNKRAAELETVAKVSTAAAAIRDSESLLRSVVDLTNYSFKLYHTSIYLFHEDDDGTKTLNLFAASGKIGQKMLQQGHTVKLGKARAIITEAARTNEIVIISDTENHPLYHKHPLLPNTRSEMAIPMIVADQLVGVFDVKADIPNRFTEDDKRTYSTLASQTAVALQNAQLYEEQIKTVERLRELDQLKSSFLANMSHELRTPLNSISGFTQVMLEGIDGPLTKEMEDDLGLIDKNAEHLLRLINEVLDMAKIEAGNIMVVLGPANLHNMLDEVIKTTSGLARENDLTISLVNNIPEDLIVMADDLRIQQVMINLIGNAMKFTKKGGVTIRSDIHKDNIIIKVIDTGIGIPPDQLESIFQAFSQVDISTTRKAGGTGLGLPISKRFIEMHNGRLWAESTGLPGEGSAFILEIPVVLPED</sequence>
<evidence type="ECO:0000256" key="8">
    <source>
        <dbReference type="ARBA" id="ARBA00074306"/>
    </source>
</evidence>
<evidence type="ECO:0000256" key="2">
    <source>
        <dbReference type="ARBA" id="ARBA00006402"/>
    </source>
</evidence>
<dbReference type="EC" id="2.7.13.3" evidence="3"/>
<evidence type="ECO:0000256" key="7">
    <source>
        <dbReference type="ARBA" id="ARBA00023012"/>
    </source>
</evidence>
<evidence type="ECO:0000256" key="6">
    <source>
        <dbReference type="ARBA" id="ARBA00022777"/>
    </source>
</evidence>
<evidence type="ECO:0000259" key="11">
    <source>
        <dbReference type="PROSITE" id="PS50109"/>
    </source>
</evidence>
<dbReference type="InterPro" id="IPR036890">
    <property type="entry name" value="HATPase_C_sf"/>
</dbReference>
<keyword evidence="5" id="KW-0808">Transferase</keyword>
<dbReference type="Gene3D" id="1.10.287.130">
    <property type="match status" value="1"/>
</dbReference>
<dbReference type="AlphaFoldDB" id="A0A8J6NKG1"/>
<dbReference type="Pfam" id="PF13185">
    <property type="entry name" value="GAF_2"/>
    <property type="match status" value="1"/>
</dbReference>
<evidence type="ECO:0000256" key="5">
    <source>
        <dbReference type="ARBA" id="ARBA00022679"/>
    </source>
</evidence>
<dbReference type="EMBL" id="JACNJN010000071">
    <property type="protein sequence ID" value="MBC8334561.1"/>
    <property type="molecule type" value="Genomic_DNA"/>
</dbReference>
<dbReference type="SUPFAM" id="SSF47384">
    <property type="entry name" value="Homodimeric domain of signal transducing histidine kinase"/>
    <property type="match status" value="1"/>
</dbReference>
<evidence type="ECO:0000256" key="10">
    <source>
        <dbReference type="SAM" id="MobiDB-lite"/>
    </source>
</evidence>
<comment type="caution">
    <text evidence="12">The sequence shown here is derived from an EMBL/GenBank/DDBJ whole genome shotgun (WGS) entry which is preliminary data.</text>
</comment>
<gene>
    <name evidence="12" type="ORF">H8E29_04795</name>
</gene>
<keyword evidence="7" id="KW-0902">Two-component regulatory system</keyword>
<dbReference type="Pfam" id="PF02518">
    <property type="entry name" value="HATPase_c"/>
    <property type="match status" value="1"/>
</dbReference>
<dbReference type="Gene3D" id="3.30.565.10">
    <property type="entry name" value="Histidine kinase-like ATPase, C-terminal domain"/>
    <property type="match status" value="1"/>
</dbReference>
<organism evidence="12 13">
    <name type="scientific">Candidatus Desulfolinea nitratireducens</name>
    <dbReference type="NCBI Taxonomy" id="2841698"/>
    <lineage>
        <taxon>Bacteria</taxon>
        <taxon>Bacillati</taxon>
        <taxon>Chloroflexota</taxon>
        <taxon>Anaerolineae</taxon>
        <taxon>Anaerolineales</taxon>
        <taxon>Anaerolineales incertae sedis</taxon>
        <taxon>Candidatus Desulfolinea</taxon>
    </lineage>
</organism>
<evidence type="ECO:0000256" key="4">
    <source>
        <dbReference type="ARBA" id="ARBA00022553"/>
    </source>
</evidence>
<dbReference type="InterPro" id="IPR029016">
    <property type="entry name" value="GAF-like_dom_sf"/>
</dbReference>
<dbReference type="InterPro" id="IPR003018">
    <property type="entry name" value="GAF"/>
</dbReference>
<dbReference type="PRINTS" id="PR00344">
    <property type="entry name" value="BCTRLSENSOR"/>
</dbReference>
<evidence type="ECO:0000256" key="3">
    <source>
        <dbReference type="ARBA" id="ARBA00012438"/>
    </source>
</evidence>
<dbReference type="InterPro" id="IPR003594">
    <property type="entry name" value="HATPase_dom"/>
</dbReference>
<feature type="compositionally biased region" description="Basic residues" evidence="10">
    <location>
        <begin position="1"/>
        <end position="11"/>
    </location>
</feature>
<dbReference type="InterPro" id="IPR003661">
    <property type="entry name" value="HisK_dim/P_dom"/>
</dbReference>
<proteinExistence type="inferred from homology"/>
<feature type="domain" description="Histidine kinase" evidence="11">
    <location>
        <begin position="611"/>
        <end position="832"/>
    </location>
</feature>
<protein>
    <recommendedName>
        <fullName evidence="8">Circadian input-output histidine kinase CikA</fullName>
        <ecNumber evidence="3">2.7.13.3</ecNumber>
    </recommendedName>
</protein>
<dbReference type="Proteomes" id="UP000614469">
    <property type="component" value="Unassembled WGS sequence"/>
</dbReference>
<dbReference type="Pfam" id="PF00512">
    <property type="entry name" value="HisKA"/>
    <property type="match status" value="1"/>
</dbReference>
<keyword evidence="4" id="KW-0597">Phosphoprotein</keyword>
<dbReference type="InterPro" id="IPR004358">
    <property type="entry name" value="Sig_transdc_His_kin-like_C"/>
</dbReference>
<dbReference type="GO" id="GO:0000155">
    <property type="term" value="F:phosphorelay sensor kinase activity"/>
    <property type="evidence" value="ECO:0007669"/>
    <property type="project" value="InterPro"/>
</dbReference>
<dbReference type="SMART" id="SM00065">
    <property type="entry name" value="GAF"/>
    <property type="match status" value="2"/>
</dbReference>
<evidence type="ECO:0000256" key="9">
    <source>
        <dbReference type="SAM" id="Coils"/>
    </source>
</evidence>
<dbReference type="SMART" id="SM00388">
    <property type="entry name" value="HisKA"/>
    <property type="match status" value="1"/>
</dbReference>
<keyword evidence="6" id="KW-0418">Kinase</keyword>
<dbReference type="CDD" id="cd00082">
    <property type="entry name" value="HisKA"/>
    <property type="match status" value="1"/>
</dbReference>
<dbReference type="SMART" id="SM00387">
    <property type="entry name" value="HATPase_c"/>
    <property type="match status" value="1"/>
</dbReference>
<comment type="similarity">
    <text evidence="2">In the N-terminal section; belongs to the phytochrome family.</text>
</comment>
<dbReference type="PROSITE" id="PS50109">
    <property type="entry name" value="HIS_KIN"/>
    <property type="match status" value="1"/>
</dbReference>
<dbReference type="Gene3D" id="3.30.450.40">
    <property type="match status" value="4"/>
</dbReference>
<dbReference type="SUPFAM" id="SSF55781">
    <property type="entry name" value="GAF domain-like"/>
    <property type="match status" value="3"/>
</dbReference>
<dbReference type="SUPFAM" id="SSF55874">
    <property type="entry name" value="ATPase domain of HSP90 chaperone/DNA topoisomerase II/histidine kinase"/>
    <property type="match status" value="1"/>
</dbReference>
<name>A0A8J6NKG1_9CHLR</name>
<feature type="coiled-coil region" evidence="9">
    <location>
        <begin position="85"/>
        <end position="112"/>
    </location>
</feature>